<reference evidence="2" key="2">
    <citation type="journal article" date="2015" name="Fish Shellfish Immunol.">
        <title>Early steps in the European eel (Anguilla anguilla)-Vibrio vulnificus interaction in the gills: Role of the RtxA13 toxin.</title>
        <authorList>
            <person name="Callol A."/>
            <person name="Pajuelo D."/>
            <person name="Ebbesson L."/>
            <person name="Teles M."/>
            <person name="MacKenzie S."/>
            <person name="Amaro C."/>
        </authorList>
    </citation>
    <scope>NUCLEOTIDE SEQUENCE</scope>
</reference>
<dbReference type="AlphaFoldDB" id="A0A0E9QG21"/>
<proteinExistence type="predicted"/>
<evidence type="ECO:0000313" key="2">
    <source>
        <dbReference type="EMBL" id="JAH15457.1"/>
    </source>
</evidence>
<sequence length="51" mass="5548">MCDESPSSINLVLRNSGSHTPSDSPKIKSEYVLFRSVLTFKAHSGNRVPSA</sequence>
<feature type="region of interest" description="Disordered" evidence="1">
    <location>
        <begin position="1"/>
        <end position="26"/>
    </location>
</feature>
<name>A0A0E9QG21_ANGAN</name>
<dbReference type="EMBL" id="GBXM01093120">
    <property type="protein sequence ID" value="JAH15457.1"/>
    <property type="molecule type" value="Transcribed_RNA"/>
</dbReference>
<reference evidence="2" key="1">
    <citation type="submission" date="2014-11" db="EMBL/GenBank/DDBJ databases">
        <authorList>
            <person name="Amaro Gonzalez C."/>
        </authorList>
    </citation>
    <scope>NUCLEOTIDE SEQUENCE</scope>
</reference>
<feature type="compositionally biased region" description="Polar residues" evidence="1">
    <location>
        <begin position="1"/>
        <end position="23"/>
    </location>
</feature>
<organism evidence="2">
    <name type="scientific">Anguilla anguilla</name>
    <name type="common">European freshwater eel</name>
    <name type="synonym">Muraena anguilla</name>
    <dbReference type="NCBI Taxonomy" id="7936"/>
    <lineage>
        <taxon>Eukaryota</taxon>
        <taxon>Metazoa</taxon>
        <taxon>Chordata</taxon>
        <taxon>Craniata</taxon>
        <taxon>Vertebrata</taxon>
        <taxon>Euteleostomi</taxon>
        <taxon>Actinopterygii</taxon>
        <taxon>Neopterygii</taxon>
        <taxon>Teleostei</taxon>
        <taxon>Anguilliformes</taxon>
        <taxon>Anguillidae</taxon>
        <taxon>Anguilla</taxon>
    </lineage>
</organism>
<evidence type="ECO:0000256" key="1">
    <source>
        <dbReference type="SAM" id="MobiDB-lite"/>
    </source>
</evidence>
<accession>A0A0E9QG21</accession>
<protein>
    <submittedName>
        <fullName evidence="2">Uncharacterized protein</fullName>
    </submittedName>
</protein>